<dbReference type="AlphaFoldDB" id="A0A5K7YSJ6"/>
<sequence length="97" mass="10554">MPFFADKHSDVGLLITDVVTPGINGKDLYKRLKSVKPDLKVLYMSGYTANVIVSHGVLKKGVQFLSKPFSTLQLSKKVREAFGHDGHQPSGAGNVDL</sequence>
<gene>
    <name evidence="3" type="ORF">DSCA_52200</name>
</gene>
<dbReference type="EMBL" id="AP021874">
    <property type="protein sequence ID" value="BBO71290.1"/>
    <property type="molecule type" value="Genomic_DNA"/>
</dbReference>
<reference evidence="3 4" key="1">
    <citation type="submission" date="2019-11" db="EMBL/GenBank/DDBJ databases">
        <title>Comparative genomics of hydrocarbon-degrading Desulfosarcina strains.</title>
        <authorList>
            <person name="Watanabe M."/>
            <person name="Kojima H."/>
            <person name="Fukui M."/>
        </authorList>
    </citation>
    <scope>NUCLEOTIDE SEQUENCE [LARGE SCALE GENOMIC DNA]</scope>
    <source>
        <strain evidence="3 4">PL12</strain>
    </source>
</reference>
<dbReference type="InterPro" id="IPR001789">
    <property type="entry name" value="Sig_transdc_resp-reg_receiver"/>
</dbReference>
<dbReference type="GO" id="GO:0000160">
    <property type="term" value="P:phosphorelay signal transduction system"/>
    <property type="evidence" value="ECO:0007669"/>
    <property type="project" value="InterPro"/>
</dbReference>
<protein>
    <recommendedName>
        <fullName evidence="2">Response regulatory domain-containing protein</fullName>
    </recommendedName>
</protein>
<dbReference type="Proteomes" id="UP000427906">
    <property type="component" value="Chromosome"/>
</dbReference>
<accession>A0A5K7YSJ6</accession>
<organism evidence="3 4">
    <name type="scientific">Desulfosarcina alkanivorans</name>
    <dbReference type="NCBI Taxonomy" id="571177"/>
    <lineage>
        <taxon>Bacteria</taxon>
        <taxon>Pseudomonadati</taxon>
        <taxon>Thermodesulfobacteriota</taxon>
        <taxon>Desulfobacteria</taxon>
        <taxon>Desulfobacterales</taxon>
        <taxon>Desulfosarcinaceae</taxon>
        <taxon>Desulfosarcina</taxon>
    </lineage>
</organism>
<feature type="modified residue" description="4-aspartylphosphate" evidence="1">
    <location>
        <position position="17"/>
    </location>
</feature>
<dbReference type="KEGG" id="dalk:DSCA_52200"/>
<evidence type="ECO:0000313" key="3">
    <source>
        <dbReference type="EMBL" id="BBO71290.1"/>
    </source>
</evidence>
<dbReference type="InterPro" id="IPR011006">
    <property type="entry name" value="CheY-like_superfamily"/>
</dbReference>
<feature type="domain" description="Response regulatory" evidence="2">
    <location>
        <begin position="1"/>
        <end position="82"/>
    </location>
</feature>
<evidence type="ECO:0000259" key="2">
    <source>
        <dbReference type="PROSITE" id="PS50110"/>
    </source>
</evidence>
<keyword evidence="1" id="KW-0597">Phosphoprotein</keyword>
<keyword evidence="4" id="KW-1185">Reference proteome</keyword>
<dbReference type="Pfam" id="PF00072">
    <property type="entry name" value="Response_reg"/>
    <property type="match status" value="1"/>
</dbReference>
<proteinExistence type="predicted"/>
<evidence type="ECO:0000256" key="1">
    <source>
        <dbReference type="PROSITE-ProRule" id="PRU00169"/>
    </source>
</evidence>
<dbReference type="Gene3D" id="3.40.50.2300">
    <property type="match status" value="1"/>
</dbReference>
<evidence type="ECO:0000313" key="4">
    <source>
        <dbReference type="Proteomes" id="UP000427906"/>
    </source>
</evidence>
<dbReference type="PROSITE" id="PS50110">
    <property type="entry name" value="RESPONSE_REGULATORY"/>
    <property type="match status" value="1"/>
</dbReference>
<dbReference type="SUPFAM" id="SSF52172">
    <property type="entry name" value="CheY-like"/>
    <property type="match status" value="1"/>
</dbReference>
<name>A0A5K7YSJ6_9BACT</name>
<dbReference type="RefSeq" id="WP_167527957.1">
    <property type="nucleotide sequence ID" value="NZ_AP021874.1"/>
</dbReference>